<dbReference type="Pfam" id="PF00067">
    <property type="entry name" value="p450"/>
    <property type="match status" value="1"/>
</dbReference>
<dbReference type="InterPro" id="IPR017972">
    <property type="entry name" value="Cyt_P450_CS"/>
</dbReference>
<feature type="transmembrane region" description="Helical" evidence="7">
    <location>
        <begin position="6"/>
        <end position="31"/>
    </location>
</feature>
<dbReference type="Gene3D" id="1.10.630.10">
    <property type="entry name" value="Cytochrome P450"/>
    <property type="match status" value="1"/>
</dbReference>
<evidence type="ECO:0000256" key="3">
    <source>
        <dbReference type="ARBA" id="ARBA00022723"/>
    </source>
</evidence>
<dbReference type="GO" id="GO:0016705">
    <property type="term" value="F:oxidoreductase activity, acting on paired donors, with incorporation or reduction of molecular oxygen"/>
    <property type="evidence" value="ECO:0007669"/>
    <property type="project" value="InterPro"/>
</dbReference>
<dbReference type="AlphaFoldDB" id="A0A439DAR0"/>
<dbReference type="GO" id="GO:0005506">
    <property type="term" value="F:iron ion binding"/>
    <property type="evidence" value="ECO:0007669"/>
    <property type="project" value="InterPro"/>
</dbReference>
<gene>
    <name evidence="8" type="ORF">EKO27_g3605</name>
</gene>
<dbReference type="InterPro" id="IPR036396">
    <property type="entry name" value="Cyt_P450_sf"/>
</dbReference>
<name>A0A439DAR0_9PEZI</name>
<proteinExistence type="inferred from homology"/>
<evidence type="ECO:0000313" key="9">
    <source>
        <dbReference type="Proteomes" id="UP000286045"/>
    </source>
</evidence>
<keyword evidence="6" id="KW-0560">Oxidoreductase</keyword>
<keyword evidence="7" id="KW-0812">Transmembrane</keyword>
<dbReference type="PANTHER" id="PTHR24305">
    <property type="entry name" value="CYTOCHROME P450"/>
    <property type="match status" value="1"/>
</dbReference>
<protein>
    <submittedName>
        <fullName evidence="8">Uncharacterized protein</fullName>
    </submittedName>
</protein>
<dbReference type="Proteomes" id="UP000286045">
    <property type="component" value="Unassembled WGS sequence"/>
</dbReference>
<feature type="binding site" description="axial binding residue" evidence="5">
    <location>
        <position position="443"/>
    </location>
    <ligand>
        <name>heme</name>
        <dbReference type="ChEBI" id="CHEBI:30413"/>
    </ligand>
    <ligandPart>
        <name>Fe</name>
        <dbReference type="ChEBI" id="CHEBI:18248"/>
    </ligandPart>
</feature>
<evidence type="ECO:0000313" key="8">
    <source>
        <dbReference type="EMBL" id="RWA11491.1"/>
    </source>
</evidence>
<sequence length="523" mass="59425">MWLLQMFILAATRALYAVIPYFFAVCIYRLYFHPLSRYPGPLIAKLSDFYGAYYASKTTLHIKTFQDHEKFGQVIRHGPNKLVFNSVNALNDIYRNELITKSCAYLASQRAPNTYDLFSSVDRHMHQRKRKLLGPVLNDRSMRAFEGVMMDQIDTFLAGLSSACHPYSIPVNMTERLSHLAMDIMGQFAFGYPLKLQTDATYRFMTDTTANLFLNVALQLPFISKVRLSNFRWLRSLLRGKSYLHILQKMIKTRLAKGQNEKHNLLFLTDTLRVSDDEETFIEEIESEATFFLTAGSDTMSACVSAVFYYLSRNPECYKRLITEIRSTFPDSGEIKSGPRLAACSYLRACINEALRMSPPVPGTLWRQQVSGGDKNPSPLVIDGIAIPPGTHIGVNIYALQHNEAYFPEPFTFKPERFLGQSSPAEKLIKDAFAPFSLGARRCMGKSMAYLEASLILAKTLWHFDFVQVPNSKGIVGESTYWKESGKVERIDEYQINDIFAAAHDGPCLIFKPREGNIIMDVV</sequence>
<keyword evidence="7" id="KW-0472">Membrane</keyword>
<evidence type="ECO:0000256" key="1">
    <source>
        <dbReference type="ARBA" id="ARBA00001971"/>
    </source>
</evidence>
<keyword evidence="6" id="KW-0503">Monooxygenase</keyword>
<reference evidence="8 9" key="1">
    <citation type="submission" date="2018-12" db="EMBL/GenBank/DDBJ databases">
        <title>Draft genome sequence of Xylaria grammica IHI A82.</title>
        <authorList>
            <person name="Buettner E."/>
            <person name="Kellner H."/>
        </authorList>
    </citation>
    <scope>NUCLEOTIDE SEQUENCE [LARGE SCALE GENOMIC DNA]</scope>
    <source>
        <strain evidence="8 9">IHI A82</strain>
    </source>
</reference>
<dbReference type="GO" id="GO:0004497">
    <property type="term" value="F:monooxygenase activity"/>
    <property type="evidence" value="ECO:0007669"/>
    <property type="project" value="UniProtKB-KW"/>
</dbReference>
<comment type="caution">
    <text evidence="8">The sequence shown here is derived from an EMBL/GenBank/DDBJ whole genome shotgun (WGS) entry which is preliminary data.</text>
</comment>
<keyword evidence="3 5" id="KW-0479">Metal-binding</keyword>
<dbReference type="SUPFAM" id="SSF48264">
    <property type="entry name" value="Cytochrome P450"/>
    <property type="match status" value="1"/>
</dbReference>
<accession>A0A439DAR0</accession>
<dbReference type="PRINTS" id="PR00463">
    <property type="entry name" value="EP450I"/>
</dbReference>
<dbReference type="EMBL" id="RYZI01000078">
    <property type="protein sequence ID" value="RWA11491.1"/>
    <property type="molecule type" value="Genomic_DNA"/>
</dbReference>
<evidence type="ECO:0000256" key="5">
    <source>
        <dbReference type="PIRSR" id="PIRSR602401-1"/>
    </source>
</evidence>
<keyword evidence="4 5" id="KW-0408">Iron</keyword>
<dbReference type="PANTHER" id="PTHR24305:SF226">
    <property type="entry name" value="CYTOCHROME P450 MONOOXYGENASE"/>
    <property type="match status" value="1"/>
</dbReference>
<dbReference type="InterPro" id="IPR001128">
    <property type="entry name" value="Cyt_P450"/>
</dbReference>
<organism evidence="8 9">
    <name type="scientific">Xylaria grammica</name>
    <dbReference type="NCBI Taxonomy" id="363999"/>
    <lineage>
        <taxon>Eukaryota</taxon>
        <taxon>Fungi</taxon>
        <taxon>Dikarya</taxon>
        <taxon>Ascomycota</taxon>
        <taxon>Pezizomycotina</taxon>
        <taxon>Sordariomycetes</taxon>
        <taxon>Xylariomycetidae</taxon>
        <taxon>Xylariales</taxon>
        <taxon>Xylariaceae</taxon>
        <taxon>Xylaria</taxon>
    </lineage>
</organism>
<dbReference type="PROSITE" id="PS00086">
    <property type="entry name" value="CYTOCHROME_P450"/>
    <property type="match status" value="1"/>
</dbReference>
<evidence type="ECO:0000256" key="7">
    <source>
        <dbReference type="SAM" id="Phobius"/>
    </source>
</evidence>
<evidence type="ECO:0000256" key="2">
    <source>
        <dbReference type="ARBA" id="ARBA00022617"/>
    </source>
</evidence>
<evidence type="ECO:0000256" key="4">
    <source>
        <dbReference type="ARBA" id="ARBA00023004"/>
    </source>
</evidence>
<comment type="cofactor">
    <cofactor evidence="1 5">
        <name>heme</name>
        <dbReference type="ChEBI" id="CHEBI:30413"/>
    </cofactor>
</comment>
<dbReference type="InterPro" id="IPR050121">
    <property type="entry name" value="Cytochrome_P450_monoxygenase"/>
</dbReference>
<dbReference type="InterPro" id="IPR002401">
    <property type="entry name" value="Cyt_P450_E_grp-I"/>
</dbReference>
<dbReference type="GO" id="GO:0020037">
    <property type="term" value="F:heme binding"/>
    <property type="evidence" value="ECO:0007669"/>
    <property type="project" value="InterPro"/>
</dbReference>
<evidence type="ECO:0000256" key="6">
    <source>
        <dbReference type="RuleBase" id="RU000461"/>
    </source>
</evidence>
<keyword evidence="9" id="KW-1185">Reference proteome</keyword>
<dbReference type="STRING" id="363999.A0A439DAR0"/>
<comment type="similarity">
    <text evidence="6">Belongs to the cytochrome P450 family.</text>
</comment>
<keyword evidence="2 5" id="KW-0349">Heme</keyword>
<dbReference type="PRINTS" id="PR00385">
    <property type="entry name" value="P450"/>
</dbReference>
<keyword evidence="7" id="KW-1133">Transmembrane helix</keyword>